<dbReference type="SUPFAM" id="SSF46565">
    <property type="entry name" value="Chaperone J-domain"/>
    <property type="match status" value="1"/>
</dbReference>
<evidence type="ECO:0000313" key="9">
    <source>
        <dbReference type="Proteomes" id="UP000050795"/>
    </source>
</evidence>
<reference evidence="9" key="1">
    <citation type="submission" date="2022-06" db="EMBL/GenBank/DDBJ databases">
        <authorList>
            <person name="Berger JAMES D."/>
            <person name="Berger JAMES D."/>
        </authorList>
    </citation>
    <scope>NUCLEOTIDE SEQUENCE [LARGE SCALE GENOMIC DNA]</scope>
</reference>
<dbReference type="Proteomes" id="UP000050795">
    <property type="component" value="Unassembled WGS sequence"/>
</dbReference>
<feature type="transmembrane region" description="Helical" evidence="7">
    <location>
        <begin position="111"/>
        <end position="134"/>
    </location>
</feature>
<protein>
    <recommendedName>
        <fullName evidence="8">J domain-containing protein</fullName>
    </recommendedName>
</protein>
<keyword evidence="4" id="KW-0143">Chaperone</keyword>
<keyword evidence="3" id="KW-0564">Palmitate</keyword>
<keyword evidence="2 7" id="KW-0472">Membrane</keyword>
<evidence type="ECO:0000259" key="8">
    <source>
        <dbReference type="PROSITE" id="PS50076"/>
    </source>
</evidence>
<dbReference type="SMART" id="SM00271">
    <property type="entry name" value="DnaJ"/>
    <property type="match status" value="1"/>
</dbReference>
<evidence type="ECO:0000256" key="3">
    <source>
        <dbReference type="ARBA" id="ARBA00023139"/>
    </source>
</evidence>
<keyword evidence="9" id="KW-1185">Reference proteome</keyword>
<dbReference type="PROSITE" id="PS50076">
    <property type="entry name" value="DNAJ_2"/>
    <property type="match status" value="1"/>
</dbReference>
<evidence type="ECO:0000256" key="6">
    <source>
        <dbReference type="SAM" id="MobiDB-lite"/>
    </source>
</evidence>
<dbReference type="FunFam" id="1.10.287.110:FF:000017">
    <property type="entry name" value="dnaJ homolog subfamily C member 5"/>
    <property type="match status" value="1"/>
</dbReference>
<dbReference type="PANTHER" id="PTHR44027:SF7">
    <property type="entry name" value="DNAJ HOMOLOG SUBFAMILY C MEMBER 5 HOMOLOG"/>
    <property type="match status" value="1"/>
</dbReference>
<comment type="subcellular location">
    <subcellularLocation>
        <location evidence="1">Membrane</location>
        <topology evidence="1">Lipid-anchor</topology>
    </subcellularLocation>
</comment>
<accession>A0AA85KEP7</accession>
<evidence type="ECO:0000313" key="10">
    <source>
        <dbReference type="WBParaSite" id="TREG1_83530.1"/>
    </source>
</evidence>
<evidence type="ECO:0000256" key="1">
    <source>
        <dbReference type="ARBA" id="ARBA00004635"/>
    </source>
</evidence>
<evidence type="ECO:0000256" key="7">
    <source>
        <dbReference type="SAM" id="Phobius"/>
    </source>
</evidence>
<evidence type="ECO:0000256" key="2">
    <source>
        <dbReference type="ARBA" id="ARBA00023136"/>
    </source>
</evidence>
<dbReference type="WBParaSite" id="TREG1_83530.1">
    <property type="protein sequence ID" value="TREG1_83530.1"/>
    <property type="gene ID" value="TREG1_83530"/>
</dbReference>
<name>A0AA85KEP7_TRIRE</name>
<keyword evidence="7" id="KW-0812">Transmembrane</keyword>
<dbReference type="GO" id="GO:0016020">
    <property type="term" value="C:membrane"/>
    <property type="evidence" value="ECO:0007669"/>
    <property type="project" value="UniProtKB-SubCell"/>
</dbReference>
<sequence>MSDKGQMGSRKLSTSGESLYHTLGVPRGAPEEDLRKSYRKLALRFHPDKNPDNPSAADIFKEINRAYRILTDPIKRSIYDKYGSLGLSIAEQFGEENVNTYFVLTNKWCKALFIFLFLITGCFFCCCCFCCFNFCCGLCKPKPPPDEDLEAKVQLNEEDVDDVTPMQQTAPPYNPTGFGSDFGAVPTPGSEFPYPTPVTVAQQQPVSGRAY</sequence>
<reference evidence="10" key="2">
    <citation type="submission" date="2023-11" db="UniProtKB">
        <authorList>
            <consortium name="WormBaseParasite"/>
        </authorList>
    </citation>
    <scope>IDENTIFICATION</scope>
</reference>
<dbReference type="PANTHER" id="PTHR44027">
    <property type="entry name" value="DNAJ HOMOLOG SUBFAMILY C MEMBER 5 HOMOLOG"/>
    <property type="match status" value="1"/>
</dbReference>
<evidence type="ECO:0000256" key="4">
    <source>
        <dbReference type="ARBA" id="ARBA00023186"/>
    </source>
</evidence>
<dbReference type="CDD" id="cd06257">
    <property type="entry name" value="DnaJ"/>
    <property type="match status" value="1"/>
</dbReference>
<dbReference type="GO" id="GO:0005737">
    <property type="term" value="C:cytoplasm"/>
    <property type="evidence" value="ECO:0007669"/>
    <property type="project" value="UniProtKB-ARBA"/>
</dbReference>
<dbReference type="Pfam" id="PF00226">
    <property type="entry name" value="DnaJ"/>
    <property type="match status" value="1"/>
</dbReference>
<evidence type="ECO:0000256" key="5">
    <source>
        <dbReference type="ARBA" id="ARBA00023288"/>
    </source>
</evidence>
<dbReference type="PRINTS" id="PR00625">
    <property type="entry name" value="JDOMAIN"/>
</dbReference>
<dbReference type="AlphaFoldDB" id="A0AA85KEP7"/>
<organism evidence="9 10">
    <name type="scientific">Trichobilharzia regenti</name>
    <name type="common">Nasal bird schistosome</name>
    <dbReference type="NCBI Taxonomy" id="157069"/>
    <lineage>
        <taxon>Eukaryota</taxon>
        <taxon>Metazoa</taxon>
        <taxon>Spiralia</taxon>
        <taxon>Lophotrochozoa</taxon>
        <taxon>Platyhelminthes</taxon>
        <taxon>Trematoda</taxon>
        <taxon>Digenea</taxon>
        <taxon>Strigeidida</taxon>
        <taxon>Schistosomatoidea</taxon>
        <taxon>Schistosomatidae</taxon>
        <taxon>Trichobilharzia</taxon>
    </lineage>
</organism>
<feature type="region of interest" description="Disordered" evidence="6">
    <location>
        <begin position="1"/>
        <end position="31"/>
    </location>
</feature>
<keyword evidence="7" id="KW-1133">Transmembrane helix</keyword>
<dbReference type="Gene3D" id="1.10.287.110">
    <property type="entry name" value="DnaJ domain"/>
    <property type="match status" value="1"/>
</dbReference>
<dbReference type="InterPro" id="IPR001623">
    <property type="entry name" value="DnaJ_domain"/>
</dbReference>
<dbReference type="InterPro" id="IPR036869">
    <property type="entry name" value="J_dom_sf"/>
</dbReference>
<proteinExistence type="predicted"/>
<feature type="domain" description="J" evidence="8">
    <location>
        <begin position="18"/>
        <end position="83"/>
    </location>
</feature>
<dbReference type="InterPro" id="IPR051434">
    <property type="entry name" value="DnaJ_C_subfamily_member5"/>
</dbReference>
<keyword evidence="5" id="KW-0449">Lipoprotein</keyword>